<feature type="compositionally biased region" description="Low complexity" evidence="1">
    <location>
        <begin position="69"/>
        <end position="92"/>
    </location>
</feature>
<evidence type="ECO:0000313" key="4">
    <source>
        <dbReference type="Proteomes" id="UP001191082"/>
    </source>
</evidence>
<dbReference type="Gene3D" id="1.10.150.20">
    <property type="entry name" value="5' to 3' exonuclease, C-terminal subdomain"/>
    <property type="match status" value="1"/>
</dbReference>
<feature type="transmembrane region" description="Helical" evidence="2">
    <location>
        <begin position="38"/>
        <end position="60"/>
    </location>
</feature>
<evidence type="ECO:0000313" key="3">
    <source>
        <dbReference type="EMBL" id="TMV14812.1"/>
    </source>
</evidence>
<name>A0ABY2XCQ8_9RHOB</name>
<dbReference type="RefSeq" id="WP_138862165.1">
    <property type="nucleotide sequence ID" value="NZ_VCPC01000001.1"/>
</dbReference>
<evidence type="ECO:0000256" key="1">
    <source>
        <dbReference type="SAM" id="MobiDB-lite"/>
    </source>
</evidence>
<dbReference type="Proteomes" id="UP001191082">
    <property type="component" value="Unassembled WGS sequence"/>
</dbReference>
<feature type="transmembrane region" description="Helical" evidence="2">
    <location>
        <begin position="14"/>
        <end position="32"/>
    </location>
</feature>
<protein>
    <submittedName>
        <fullName evidence="3">Endonuclease</fullName>
    </submittedName>
</protein>
<keyword evidence="3" id="KW-0540">Nuclease</keyword>
<sequence>MTQTNEQGECQKRCWYYGGLAGAAVFLLARLFTDIAFFPALVAAVIVFTGVGFVLVTSWCSDKDSKAKPVSPKATVATTPAPLPASAPAEPQAEPKSDPKPAPQAPSEPTRSMVQPSTPLAGQAELASRKGTWRYESAAEDAALAGAPTGLTVPRDSGADDLKKIKGIGPKVETMLNDLGIYHYDQIAAFSDAELAWVDDNLKGFRGRASRDNWVAQAKDLRA</sequence>
<gene>
    <name evidence="3" type="ORF">FGK64_02205</name>
</gene>
<feature type="region of interest" description="Disordered" evidence="1">
    <location>
        <begin position="63"/>
        <end position="126"/>
    </location>
</feature>
<keyword evidence="2" id="KW-1133">Transmembrane helix</keyword>
<reference evidence="3 4" key="1">
    <citation type="submission" date="2019-05" db="EMBL/GenBank/DDBJ databases">
        <title>Marivita sp. nov. isolated from sea sediment.</title>
        <authorList>
            <person name="Kim W."/>
        </authorList>
    </citation>
    <scope>NUCLEOTIDE SEQUENCE [LARGE SCALE GENOMIC DNA]</scope>
    <source>
        <strain evidence="3 4">CAU 1492</strain>
    </source>
</reference>
<keyword evidence="4" id="KW-1185">Reference proteome</keyword>
<organism evidence="3 4">
    <name type="scientific">Arenibacterium halophilum</name>
    <dbReference type="NCBI Taxonomy" id="2583821"/>
    <lineage>
        <taxon>Bacteria</taxon>
        <taxon>Pseudomonadati</taxon>
        <taxon>Pseudomonadota</taxon>
        <taxon>Alphaproteobacteria</taxon>
        <taxon>Rhodobacterales</taxon>
        <taxon>Paracoccaceae</taxon>
        <taxon>Arenibacterium</taxon>
    </lineage>
</organism>
<comment type="caution">
    <text evidence="3">The sequence shown here is derived from an EMBL/GenBank/DDBJ whole genome shotgun (WGS) entry which is preliminary data.</text>
</comment>
<evidence type="ECO:0000256" key="2">
    <source>
        <dbReference type="SAM" id="Phobius"/>
    </source>
</evidence>
<dbReference type="GO" id="GO:0004519">
    <property type="term" value="F:endonuclease activity"/>
    <property type="evidence" value="ECO:0007669"/>
    <property type="project" value="UniProtKB-KW"/>
</dbReference>
<keyword evidence="3" id="KW-0378">Hydrolase</keyword>
<keyword evidence="3" id="KW-0255">Endonuclease</keyword>
<keyword evidence="2" id="KW-0812">Transmembrane</keyword>
<keyword evidence="2" id="KW-0472">Membrane</keyword>
<dbReference type="EMBL" id="VCPC01000001">
    <property type="protein sequence ID" value="TMV14812.1"/>
    <property type="molecule type" value="Genomic_DNA"/>
</dbReference>
<feature type="compositionally biased region" description="Polar residues" evidence="1">
    <location>
        <begin position="107"/>
        <end position="120"/>
    </location>
</feature>
<accession>A0ABY2XCQ8</accession>
<proteinExistence type="predicted"/>